<feature type="signal peptide" evidence="1">
    <location>
        <begin position="1"/>
        <end position="22"/>
    </location>
</feature>
<keyword evidence="1" id="KW-0732">Signal</keyword>
<name>A0A0A8ZRI8_ARUDO</name>
<evidence type="ECO:0000256" key="1">
    <source>
        <dbReference type="SAM" id="SignalP"/>
    </source>
</evidence>
<protein>
    <recommendedName>
        <fullName evidence="3">Secreted protein</fullName>
    </recommendedName>
</protein>
<accession>A0A0A8ZRI8</accession>
<reference evidence="2" key="1">
    <citation type="submission" date="2014-09" db="EMBL/GenBank/DDBJ databases">
        <authorList>
            <person name="Magalhaes I.L.F."/>
            <person name="Oliveira U."/>
            <person name="Santos F.R."/>
            <person name="Vidigal T.H.D.A."/>
            <person name="Brescovit A.D."/>
            <person name="Santos A.J."/>
        </authorList>
    </citation>
    <scope>NUCLEOTIDE SEQUENCE</scope>
    <source>
        <tissue evidence="2">Shoot tissue taken approximately 20 cm above the soil surface</tissue>
    </source>
</reference>
<reference evidence="2" key="2">
    <citation type="journal article" date="2015" name="Data Brief">
        <title>Shoot transcriptome of the giant reed, Arundo donax.</title>
        <authorList>
            <person name="Barrero R.A."/>
            <person name="Guerrero F.D."/>
            <person name="Moolhuijzen P."/>
            <person name="Goolsby J.A."/>
            <person name="Tidwell J."/>
            <person name="Bellgard S.E."/>
            <person name="Bellgard M.I."/>
        </authorList>
    </citation>
    <scope>NUCLEOTIDE SEQUENCE</scope>
    <source>
        <tissue evidence="2">Shoot tissue taken approximately 20 cm above the soil surface</tissue>
    </source>
</reference>
<evidence type="ECO:0008006" key="3">
    <source>
        <dbReference type="Google" id="ProtNLM"/>
    </source>
</evidence>
<dbReference type="AlphaFoldDB" id="A0A0A8ZRI8"/>
<organism evidence="2">
    <name type="scientific">Arundo donax</name>
    <name type="common">Giant reed</name>
    <name type="synonym">Donax arundinaceus</name>
    <dbReference type="NCBI Taxonomy" id="35708"/>
    <lineage>
        <taxon>Eukaryota</taxon>
        <taxon>Viridiplantae</taxon>
        <taxon>Streptophyta</taxon>
        <taxon>Embryophyta</taxon>
        <taxon>Tracheophyta</taxon>
        <taxon>Spermatophyta</taxon>
        <taxon>Magnoliopsida</taxon>
        <taxon>Liliopsida</taxon>
        <taxon>Poales</taxon>
        <taxon>Poaceae</taxon>
        <taxon>PACMAD clade</taxon>
        <taxon>Arundinoideae</taxon>
        <taxon>Arundineae</taxon>
        <taxon>Arundo</taxon>
    </lineage>
</organism>
<dbReference type="EMBL" id="GBRH01257592">
    <property type="protein sequence ID" value="JAD40303.1"/>
    <property type="molecule type" value="Transcribed_RNA"/>
</dbReference>
<feature type="chain" id="PRO_5002060057" description="Secreted protein" evidence="1">
    <location>
        <begin position="23"/>
        <end position="78"/>
    </location>
</feature>
<evidence type="ECO:0000313" key="2">
    <source>
        <dbReference type="EMBL" id="JAD40303.1"/>
    </source>
</evidence>
<proteinExistence type="predicted"/>
<sequence length="78" mass="8867">MGRNKAKCGCLFLLYILSKVATKEQIIDCFKCSAKAAPSTIFLLFLVHKLPLVRSNFLGNIQKKTLVLRHSFTFQSYL</sequence>